<dbReference type="FunFam" id="3.40.50.720:FF:000173">
    <property type="entry name" value="3-oxoacyl-[acyl-carrier protein] reductase"/>
    <property type="match status" value="1"/>
</dbReference>
<dbReference type="AlphaFoldDB" id="A0AA94H6F9"/>
<comment type="caution">
    <text evidence="4">The sequence shown here is derived from an EMBL/GenBank/DDBJ whole genome shotgun (WGS) entry which is preliminary data.</text>
</comment>
<name>A0AA94H6F9_9ENTR</name>
<dbReference type="Pfam" id="PF13561">
    <property type="entry name" value="adh_short_C2"/>
    <property type="match status" value="1"/>
</dbReference>
<dbReference type="Proteomes" id="UP000182314">
    <property type="component" value="Unassembled WGS sequence"/>
</dbReference>
<dbReference type="PANTHER" id="PTHR42879">
    <property type="entry name" value="3-OXOACYL-(ACYL-CARRIER-PROTEIN) REDUCTASE"/>
    <property type="match status" value="1"/>
</dbReference>
<dbReference type="PRINTS" id="PR00080">
    <property type="entry name" value="SDRFAMILY"/>
</dbReference>
<accession>A0AA94H6F9</accession>
<evidence type="ECO:0000313" key="4">
    <source>
        <dbReference type="EMBL" id="SFD05284.1"/>
    </source>
</evidence>
<feature type="domain" description="Ketoreductase" evidence="3">
    <location>
        <begin position="14"/>
        <end position="193"/>
    </location>
</feature>
<dbReference type="InterPro" id="IPR036291">
    <property type="entry name" value="NAD(P)-bd_dom_sf"/>
</dbReference>
<dbReference type="EMBL" id="FOKO01000005">
    <property type="protein sequence ID" value="SFD05284.1"/>
    <property type="molecule type" value="Genomic_DNA"/>
</dbReference>
<comment type="similarity">
    <text evidence="1">Belongs to the short-chain dehydrogenases/reductases (SDR) family.</text>
</comment>
<dbReference type="SUPFAM" id="SSF51735">
    <property type="entry name" value="NAD(P)-binding Rossmann-fold domains"/>
    <property type="match status" value="1"/>
</dbReference>
<proteinExistence type="inferred from homology"/>
<dbReference type="GO" id="GO:0032787">
    <property type="term" value="P:monocarboxylic acid metabolic process"/>
    <property type="evidence" value="ECO:0007669"/>
    <property type="project" value="UniProtKB-ARBA"/>
</dbReference>
<dbReference type="GO" id="GO:0016491">
    <property type="term" value="F:oxidoreductase activity"/>
    <property type="evidence" value="ECO:0007669"/>
    <property type="project" value="UniProtKB-KW"/>
</dbReference>
<evidence type="ECO:0000256" key="1">
    <source>
        <dbReference type="ARBA" id="ARBA00006484"/>
    </source>
</evidence>
<dbReference type="InterPro" id="IPR057326">
    <property type="entry name" value="KR_dom"/>
</dbReference>
<dbReference type="PRINTS" id="PR00081">
    <property type="entry name" value="GDHRDH"/>
</dbReference>
<evidence type="ECO:0000259" key="3">
    <source>
        <dbReference type="SMART" id="SM00822"/>
    </source>
</evidence>
<reference evidence="4 5" key="1">
    <citation type="submission" date="2016-10" db="EMBL/GenBank/DDBJ databases">
        <authorList>
            <person name="Varghese N."/>
            <person name="Submissions S."/>
        </authorList>
    </citation>
    <scope>NUCLEOTIDE SEQUENCE [LARGE SCALE GENOMIC DNA]</scope>
    <source>
        <strain evidence="4 5">CGMCC 1.7012</strain>
    </source>
</reference>
<gene>
    <name evidence="4" type="ORF">SAMN05216286_4111</name>
</gene>
<dbReference type="InterPro" id="IPR020904">
    <property type="entry name" value="Sc_DH/Rdtase_CS"/>
</dbReference>
<dbReference type="InterPro" id="IPR050259">
    <property type="entry name" value="SDR"/>
</dbReference>
<dbReference type="Gene3D" id="3.40.50.720">
    <property type="entry name" value="NAD(P)-binding Rossmann-like Domain"/>
    <property type="match status" value="1"/>
</dbReference>
<keyword evidence="2" id="KW-0560">Oxidoreductase</keyword>
<protein>
    <submittedName>
        <fullName evidence="4">NAD(P)-dependent dehydrogenase, short-chain alcohol dehydrogenase family</fullName>
    </submittedName>
</protein>
<dbReference type="NCBIfam" id="NF009466">
    <property type="entry name" value="PRK12826.1-2"/>
    <property type="match status" value="1"/>
</dbReference>
<sequence length="255" mass="27090">MNIYMYKYNDLNENTVLVTGASGDIGLGICAKYLEQNCVVYALYKSNATQLNALKASHPAGDKLHIMQCDLADPQSVAALCSHLAEVAGKIDVLVNNAGIVKDSLFASMSFEDFSQVMDTNMLSVFRLIKAALTLLRSAQSPTIINVASVAAIIPSVGQSNYSASKGAMLGFTRTLAAELATYGIRVNAVAPGMIESRMVKKVSRTVVRNVVGSIPLKRLGTCEEVANAIVFLSSSASSYIVGQTIVIDGGLVMR</sequence>
<dbReference type="PROSITE" id="PS00061">
    <property type="entry name" value="ADH_SHORT"/>
    <property type="match status" value="1"/>
</dbReference>
<evidence type="ECO:0000256" key="2">
    <source>
        <dbReference type="ARBA" id="ARBA00023002"/>
    </source>
</evidence>
<dbReference type="InterPro" id="IPR002347">
    <property type="entry name" value="SDR_fam"/>
</dbReference>
<organism evidence="4 5">
    <name type="scientific">Kosakonia oryzae</name>
    <dbReference type="NCBI Taxonomy" id="497725"/>
    <lineage>
        <taxon>Bacteria</taxon>
        <taxon>Pseudomonadati</taxon>
        <taxon>Pseudomonadota</taxon>
        <taxon>Gammaproteobacteria</taxon>
        <taxon>Enterobacterales</taxon>
        <taxon>Enterobacteriaceae</taxon>
        <taxon>Kosakonia</taxon>
    </lineage>
</organism>
<dbReference type="PANTHER" id="PTHR42879:SF2">
    <property type="entry name" value="3-OXOACYL-[ACYL-CARRIER-PROTEIN] REDUCTASE FABG"/>
    <property type="match status" value="1"/>
</dbReference>
<dbReference type="SMART" id="SM00822">
    <property type="entry name" value="PKS_KR"/>
    <property type="match status" value="1"/>
</dbReference>
<evidence type="ECO:0000313" key="5">
    <source>
        <dbReference type="Proteomes" id="UP000182314"/>
    </source>
</evidence>